<accession>A0A317ZGR3</accession>
<dbReference type="Pfam" id="PF02643">
    <property type="entry name" value="DUF192"/>
    <property type="match status" value="1"/>
</dbReference>
<organism evidence="1 2">
    <name type="scientific">Coraliomargarita sinensis</name>
    <dbReference type="NCBI Taxonomy" id="2174842"/>
    <lineage>
        <taxon>Bacteria</taxon>
        <taxon>Pseudomonadati</taxon>
        <taxon>Verrucomicrobiota</taxon>
        <taxon>Opitutia</taxon>
        <taxon>Puniceicoccales</taxon>
        <taxon>Coraliomargaritaceae</taxon>
        <taxon>Coraliomargarita</taxon>
    </lineage>
</organism>
<proteinExistence type="predicted"/>
<evidence type="ECO:0000313" key="1">
    <source>
        <dbReference type="EMBL" id="PXA03423.1"/>
    </source>
</evidence>
<name>A0A317ZGR3_9BACT</name>
<comment type="caution">
    <text evidence="1">The sequence shown here is derived from an EMBL/GenBank/DDBJ whole genome shotgun (WGS) entry which is preliminary data.</text>
</comment>
<protein>
    <submittedName>
        <fullName evidence="1">DUF192 domain-containing protein</fullName>
    </submittedName>
</protein>
<dbReference type="EMBL" id="QHJQ01000009">
    <property type="protein sequence ID" value="PXA03423.1"/>
    <property type="molecule type" value="Genomic_DNA"/>
</dbReference>
<evidence type="ECO:0000313" key="2">
    <source>
        <dbReference type="Proteomes" id="UP000247099"/>
    </source>
</evidence>
<sequence length="184" mass="20503">MSTCYETIRPAVQRIELSALLAVMSALILGGCQPDEATTASEPVRADTYFPITIGESTLQLQLALTPAEHQKGLMFRRELPEDHGMLFIFERPRQQGFWMKNTSLPLDIGYLDPSGRLIEVHPLFPFDETPVASRSRQILIAIETNRGWYAKNGVKPGAQLDVEALKAAITKRGFAPTQYAIED</sequence>
<reference evidence="1 2" key="1">
    <citation type="submission" date="2018-05" db="EMBL/GenBank/DDBJ databases">
        <title>Coraliomargarita sinensis sp. nov., isolated from a marine solar saltern.</title>
        <authorList>
            <person name="Zhou L.Y."/>
        </authorList>
    </citation>
    <scope>NUCLEOTIDE SEQUENCE [LARGE SCALE GENOMIC DNA]</scope>
    <source>
        <strain evidence="1 2">WN38</strain>
    </source>
</reference>
<dbReference type="Gene3D" id="2.60.120.1140">
    <property type="entry name" value="Protein of unknown function DUF192"/>
    <property type="match status" value="1"/>
</dbReference>
<dbReference type="PANTHER" id="PTHR37953">
    <property type="entry name" value="UPF0127 PROTEIN MJ1496"/>
    <property type="match status" value="1"/>
</dbReference>
<dbReference type="RefSeq" id="WP_110131711.1">
    <property type="nucleotide sequence ID" value="NZ_QHJQ01000009.1"/>
</dbReference>
<dbReference type="PANTHER" id="PTHR37953:SF1">
    <property type="entry name" value="UPF0127 PROTEIN MJ1496"/>
    <property type="match status" value="1"/>
</dbReference>
<keyword evidence="2" id="KW-1185">Reference proteome</keyword>
<dbReference type="InParanoid" id="A0A317ZGR3"/>
<dbReference type="InterPro" id="IPR038695">
    <property type="entry name" value="Saro_0823-like_sf"/>
</dbReference>
<dbReference type="AlphaFoldDB" id="A0A317ZGR3"/>
<gene>
    <name evidence="1" type="ORF">DDZ13_12070</name>
</gene>
<dbReference type="Proteomes" id="UP000247099">
    <property type="component" value="Unassembled WGS sequence"/>
</dbReference>
<dbReference type="OrthoDB" id="5526466at2"/>
<dbReference type="InterPro" id="IPR003795">
    <property type="entry name" value="DUF192"/>
</dbReference>